<evidence type="ECO:0000256" key="1">
    <source>
        <dbReference type="SAM" id="SignalP"/>
    </source>
</evidence>
<sequence>LLKHTTAVSCVLTSAHFLVCLFDPFGYWDSEAGTRKAAIGAAAVTPGSMTSLLSIAPNFTGNSTRMGSDFSRRRFTERFGRHRLPYIWISGRAAMG</sequence>
<organism evidence="2 3">
    <name type="scientific">Parascaris univalens</name>
    <name type="common">Nematode worm</name>
    <dbReference type="NCBI Taxonomy" id="6257"/>
    <lineage>
        <taxon>Eukaryota</taxon>
        <taxon>Metazoa</taxon>
        <taxon>Ecdysozoa</taxon>
        <taxon>Nematoda</taxon>
        <taxon>Chromadorea</taxon>
        <taxon>Rhabditida</taxon>
        <taxon>Spirurina</taxon>
        <taxon>Ascaridomorpha</taxon>
        <taxon>Ascaridoidea</taxon>
        <taxon>Ascarididae</taxon>
        <taxon>Parascaris</taxon>
    </lineage>
</organism>
<feature type="chain" id="PRO_5037227197" evidence="1">
    <location>
        <begin position="23"/>
        <end position="96"/>
    </location>
</feature>
<feature type="signal peptide" evidence="1">
    <location>
        <begin position="1"/>
        <end position="22"/>
    </location>
</feature>
<evidence type="ECO:0000313" key="2">
    <source>
        <dbReference type="Proteomes" id="UP000887569"/>
    </source>
</evidence>
<accession>A0A915BX85</accession>
<protein>
    <submittedName>
        <fullName evidence="3">Major facilitator superfamily (MFS) profile domain-containing protein</fullName>
    </submittedName>
</protein>
<name>A0A915BX85_PARUN</name>
<dbReference type="Proteomes" id="UP000887569">
    <property type="component" value="Unplaced"/>
</dbReference>
<dbReference type="WBParaSite" id="PgR066_g033_t09">
    <property type="protein sequence ID" value="PgR066_g033_t09"/>
    <property type="gene ID" value="PgR066_g033"/>
</dbReference>
<keyword evidence="2" id="KW-1185">Reference proteome</keyword>
<proteinExistence type="predicted"/>
<reference evidence="3" key="1">
    <citation type="submission" date="2022-11" db="UniProtKB">
        <authorList>
            <consortium name="WormBaseParasite"/>
        </authorList>
    </citation>
    <scope>IDENTIFICATION</scope>
</reference>
<evidence type="ECO:0000313" key="3">
    <source>
        <dbReference type="WBParaSite" id="PgR066_g033_t09"/>
    </source>
</evidence>
<dbReference type="AlphaFoldDB" id="A0A915BX85"/>
<keyword evidence="1" id="KW-0732">Signal</keyword>